<dbReference type="EMBL" id="JARKIE010000238">
    <property type="protein sequence ID" value="KAJ7662888.1"/>
    <property type="molecule type" value="Genomic_DNA"/>
</dbReference>
<accession>A0AAD7CTJ9</accession>
<feature type="signal peptide" evidence="1">
    <location>
        <begin position="1"/>
        <end position="21"/>
    </location>
</feature>
<feature type="chain" id="PRO_5041955702" evidence="1">
    <location>
        <begin position="22"/>
        <end position="204"/>
    </location>
</feature>
<keyword evidence="3" id="KW-1185">Reference proteome</keyword>
<dbReference type="AlphaFoldDB" id="A0AAD7CTJ9"/>
<keyword evidence="1" id="KW-0732">Signal</keyword>
<proteinExistence type="predicted"/>
<organism evidence="2 3">
    <name type="scientific">Mycena rosella</name>
    <name type="common">Pink bonnet</name>
    <name type="synonym">Agaricus rosellus</name>
    <dbReference type="NCBI Taxonomy" id="1033263"/>
    <lineage>
        <taxon>Eukaryota</taxon>
        <taxon>Fungi</taxon>
        <taxon>Dikarya</taxon>
        <taxon>Basidiomycota</taxon>
        <taxon>Agaricomycotina</taxon>
        <taxon>Agaricomycetes</taxon>
        <taxon>Agaricomycetidae</taxon>
        <taxon>Agaricales</taxon>
        <taxon>Marasmiineae</taxon>
        <taxon>Mycenaceae</taxon>
        <taxon>Mycena</taxon>
    </lineage>
</organism>
<reference evidence="2" key="1">
    <citation type="submission" date="2023-03" db="EMBL/GenBank/DDBJ databases">
        <title>Massive genome expansion in bonnet fungi (Mycena s.s.) driven by repeated elements and novel gene families across ecological guilds.</title>
        <authorList>
            <consortium name="Lawrence Berkeley National Laboratory"/>
            <person name="Harder C.B."/>
            <person name="Miyauchi S."/>
            <person name="Viragh M."/>
            <person name="Kuo A."/>
            <person name="Thoen E."/>
            <person name="Andreopoulos B."/>
            <person name="Lu D."/>
            <person name="Skrede I."/>
            <person name="Drula E."/>
            <person name="Henrissat B."/>
            <person name="Morin E."/>
            <person name="Kohler A."/>
            <person name="Barry K."/>
            <person name="LaButti K."/>
            <person name="Morin E."/>
            <person name="Salamov A."/>
            <person name="Lipzen A."/>
            <person name="Mereny Z."/>
            <person name="Hegedus B."/>
            <person name="Baldrian P."/>
            <person name="Stursova M."/>
            <person name="Weitz H."/>
            <person name="Taylor A."/>
            <person name="Grigoriev I.V."/>
            <person name="Nagy L.G."/>
            <person name="Martin F."/>
            <person name="Kauserud H."/>
        </authorList>
    </citation>
    <scope>NUCLEOTIDE SEQUENCE</scope>
    <source>
        <strain evidence="2">CBHHK067</strain>
    </source>
</reference>
<protein>
    <submittedName>
        <fullName evidence="2">Uncharacterized protein</fullName>
    </submittedName>
</protein>
<gene>
    <name evidence="2" type="ORF">B0H17DRAFT_1257728</name>
</gene>
<evidence type="ECO:0000313" key="3">
    <source>
        <dbReference type="Proteomes" id="UP001221757"/>
    </source>
</evidence>
<evidence type="ECO:0000313" key="2">
    <source>
        <dbReference type="EMBL" id="KAJ7662888.1"/>
    </source>
</evidence>
<name>A0AAD7CTJ9_MYCRO</name>
<evidence type="ECO:0000256" key="1">
    <source>
        <dbReference type="SAM" id="SignalP"/>
    </source>
</evidence>
<sequence length="204" mass="21050">MKLTIAAILATSIFFIPQALAALTSVQVVTNIGIVTTQSKNINDALSTLPVSPSSSQLASMSTTVVNGFQAIISSLANDDTAMQTTPPFTVQSDCDAVVAALSTVSSFVQIHQTLLSTVIGKHTIFAQFGATAPITAVLRTLEGAIDSFAYGLIALIPCGAASVTTDQQALDTSVGNTIEKYAQLCIPTPFYPTVPPVCVGVGL</sequence>
<dbReference type="Proteomes" id="UP001221757">
    <property type="component" value="Unassembled WGS sequence"/>
</dbReference>
<comment type="caution">
    <text evidence="2">The sequence shown here is derived from an EMBL/GenBank/DDBJ whole genome shotgun (WGS) entry which is preliminary data.</text>
</comment>